<sequence>MTLKRTRGSLMASNSVLDVLKAMKKASAREIAARMEIDLTDAIAMLNEQKELGAAEFRDGGWSLPGYRKPKTLNITAKPLPVAPVLRPKKVVPQEKEEKTDKTVKTAALISTIAAHGEQSVESLAQKHGVAVTGIASALECAVGQGALQRNIREGRFRYGLPAERLLESSPDPVTDAEVPACESRGIITQPVEGFPSFTEGRPDDLIIPSPVEVARMIRKAKQHLRELEQIRTLLMTVRKYRKTLCRLTDLKREG</sequence>
<accession>A0A3J2D315</accession>
<dbReference type="AlphaFoldDB" id="A0A3J2D315"/>
<organism evidence="1">
    <name type="scientific">Salmonella enterica</name>
    <name type="common">Salmonella choleraesuis</name>
    <dbReference type="NCBI Taxonomy" id="28901"/>
    <lineage>
        <taxon>Bacteria</taxon>
        <taxon>Pseudomonadati</taxon>
        <taxon>Pseudomonadota</taxon>
        <taxon>Gammaproteobacteria</taxon>
        <taxon>Enterobacterales</taxon>
        <taxon>Enterobacteriaceae</taxon>
        <taxon>Salmonella</taxon>
    </lineage>
</organism>
<evidence type="ECO:0000313" key="1">
    <source>
        <dbReference type="EMBL" id="MHS97307.1"/>
    </source>
</evidence>
<dbReference type="Pfam" id="PF07789">
    <property type="entry name" value="DUF1627"/>
    <property type="match status" value="1"/>
</dbReference>
<dbReference type="Proteomes" id="UP000839513">
    <property type="component" value="Unassembled WGS sequence"/>
</dbReference>
<dbReference type="InterPro" id="IPR012432">
    <property type="entry name" value="DUF1627"/>
</dbReference>
<proteinExistence type="predicted"/>
<name>A0A3J2D315_SALER</name>
<gene>
    <name evidence="1" type="ORF">EEN88_05355</name>
</gene>
<dbReference type="EMBL" id="RNUA01000011">
    <property type="protein sequence ID" value="MHS97307.1"/>
    <property type="molecule type" value="Genomic_DNA"/>
</dbReference>
<reference evidence="1" key="1">
    <citation type="submission" date="2018-11" db="EMBL/GenBank/DDBJ databases">
        <authorList>
            <consortium name="PulseNet: The National Subtyping Network for Foodborne Disease Surveillance"/>
            <person name="Tarr C.L."/>
            <person name="Trees E."/>
            <person name="Katz L.S."/>
            <person name="Carleton-Romer H.A."/>
            <person name="Stroika S."/>
            <person name="Kucerova Z."/>
            <person name="Roache K.F."/>
            <person name="Sabol A.L."/>
            <person name="Besser J."/>
            <person name="Gerner-Smidt P."/>
        </authorList>
    </citation>
    <scope>NUCLEOTIDE SEQUENCE [LARGE SCALE GENOMIC DNA]</scope>
    <source>
        <strain evidence="1">PNUSAS059687</strain>
    </source>
</reference>
<protein>
    <submittedName>
        <fullName evidence="1">DUF1627 domain-containing protein</fullName>
    </submittedName>
</protein>
<comment type="caution">
    <text evidence="1">The sequence shown here is derived from an EMBL/GenBank/DDBJ whole genome shotgun (WGS) entry which is preliminary data.</text>
</comment>